<dbReference type="Pfam" id="PF01302">
    <property type="entry name" value="CAP_GLY"/>
    <property type="match status" value="1"/>
</dbReference>
<feature type="compositionally biased region" description="Basic and acidic residues" evidence="2">
    <location>
        <begin position="1550"/>
        <end position="1564"/>
    </location>
</feature>
<feature type="region of interest" description="Disordered" evidence="2">
    <location>
        <begin position="1549"/>
        <end position="1618"/>
    </location>
</feature>
<evidence type="ECO:0000256" key="1">
    <source>
        <dbReference type="SAM" id="Coils"/>
    </source>
</evidence>
<dbReference type="SUPFAM" id="SSF74924">
    <property type="entry name" value="Cap-Gly domain"/>
    <property type="match status" value="1"/>
</dbReference>
<feature type="region of interest" description="Disordered" evidence="2">
    <location>
        <begin position="374"/>
        <end position="451"/>
    </location>
</feature>
<dbReference type="SMART" id="SM01052">
    <property type="entry name" value="CAP_GLY"/>
    <property type="match status" value="1"/>
</dbReference>
<feature type="region of interest" description="Disordered" evidence="2">
    <location>
        <begin position="863"/>
        <end position="901"/>
    </location>
</feature>
<feature type="compositionally biased region" description="Basic and acidic residues" evidence="2">
    <location>
        <begin position="1214"/>
        <end position="1230"/>
    </location>
</feature>
<feature type="compositionally biased region" description="Polar residues" evidence="2">
    <location>
        <begin position="80"/>
        <end position="104"/>
    </location>
</feature>
<feature type="compositionally biased region" description="Basic and acidic residues" evidence="2">
    <location>
        <begin position="611"/>
        <end position="621"/>
    </location>
</feature>
<feature type="coiled-coil region" evidence="1">
    <location>
        <begin position="1514"/>
        <end position="1541"/>
    </location>
</feature>
<feature type="compositionally biased region" description="Basic and acidic residues" evidence="2">
    <location>
        <begin position="1577"/>
        <end position="1588"/>
    </location>
</feature>
<sequence>MIYHMFLMIFFFFLPELTTAWKGLVQSKAALRHIENHLEAAPGTGVLLDSVMDLPKKKSSRSVRSRGKSSKRRGRSQQSPDKSNSRSPLRNTTQDSNVRRNNSVEFREPLASYREATPPPHPSSQLEAYSLQSLPQSSHTSSPHPPDPLLSPLVYQRDTRGKQTDRDLDCTHSLALEGTDVRYLNDQPALDTLSASTPSSSPGSASQRLENLRRHQYDDKLEKLKERIRRQRQHLEEAAEREKLLGYLEKPIMATVGSNNTGTRNMPTAKIRKVAAAPSAPIYKGFNSTETKIQTPDGKVWKEEEFHNLSREIYRDLSRRFAGKGRRADRSKERRPPKPVRKVHRAATSSDLNAKPVISPASWREGQKVVKMVLGPVPKLPRKDRPQSADGLNRTAVSRHRSSSDPRTDSKTQFRPKSTERPCSGFHGQINSNSTTTSAPSPAERDKPSVGVSAEMWSADIQGILDDLQLECKAAEKEERARQRVRGGSSATAGTAETAHKKRHYDADSVRQYISRQQEERKRRQAEEKKALREESERRNQRLQELYRKQREVAKTVSLPIEVPVAPVQKRLQETYNKLLLEGAQLDEEATQTQSAAPSSQMRPMYQPSGESDKENKRLEAPHSPSSSDRSLNDQPPPPLSRNDLDVGFAPYLQPGNLSPAVRSLTSPSSGALAPYGDRLLSQLLRLETAETAGDTQHVQRPATASIRRSHSKMLRIEALKATAASLSNRIEYEARKFTGEGINYGTATSMNVDTILAPPQASLGDGCWVKTAATEKNDISLEVQDTLNGRSFSPYNGAALPGSVNLHSFRGRNEIYCPQINPAVVAEPLLNSHSHERRWLVNGLEKPDRMVKIERRQEYGLKEDKNRTDLHDSSAGSISEGPLLSEGSFSEDEASPPHFHSNCLHSPADCLEAVEYCAGQKKDYERLSEFQKEAAGFSALSSPYAQHNGSKSAWEELNKGSPLSVINIFTKNLHGHVRVNERNSPSAHSLHSGNSPVNAAVYEDDFVSSHSSEASAQLKRIILFPHFASIPVDLFPTLSAAPFFPGELQYSPAVLQQRMAAELQYLESIEESVRQLGDMERLMGVSMAHQESASLAQMLKVKQERHERELYELKIKAEREALETQLQLEENRQRLARAHIEMQEGLAGAQKDTLEGLQESTMKMMSQQAEAAQYTADAARHIKEMAELARSQMAGALVVPHNSPPQIKTDAVEEKWKKEGAEERKEREAGSSSIEEEGLTAANDSLCSDNLPCVDEKGIEWHVTTTAVTELKPYCCNLIRAKSNICIMPHIWFLKLANNNTVEIYTNLIPMLSQDASTAFSGGQDSFSQFTMDMVRQYMKDEEVRLQHQSSLLRLRQKALKEKTKTELAWLEHQKKRLRDKGEDDKMPPIRKKQRGLLIKLQQEQAEIKRLQEANKAARKERQLLLKQQEEIERMRNSTLRLRERLKYAGGEPPPVSSAAPPNIGLTDDVRSPSPSLSISGSETSSIMQKLRKMRSHMDEKFLTKREQQLMQRRHHAEELLQWKQRLDQEEAEVRRMEKEALAVWNRQTSRDKDMADEPKIDITHISPSPSYHQSSEPRTDSEKGEYASEVDCSSATPESSIHTEVLGSQQTGSPSSVHLAAIPETNTLISKQLGLSLSRYKVGLLIRGLALVSHSMIDRLTFPSEPISDQCEIESRIKALKEELKKRKFMAYQLKEEQKKRHKERLKAQEASLLKQLENYDNFIEKTKAELNKEPDTTLNTKSLIIDSTSTAEQSSIITPEHSKPPVSERTQIEAKTTSVPEELSDDPPIVTPTPGYGSPEGLLRPYFEEPQIHMIESGDDNIESNQRSDIQEDLEKEVSYKSDDQLSEHLLNLEKDNRLDSQEKLSTIKHVSATMKEEHVFSPFASQDQNKQIKTNETSNSMPSRGSHSAEMDLKIPPNPSCSSSSGDYSCSPDLATLISKEEVLIKDVEASSPIADSYHDDFESSVHSSPREERHNSKPASHISLSPAEIKGLKMDSPSRATVHDSQDEEVEEEIAEELSHHLGDSESSHQSGRLLDLHSETEKSKNDSRDIVNSIHSPPISAMQTPALIDELSSFNVGDRVLVGGVQPGTLRFKGPTSFANGFWAGVELDKSEGSNNGTYDGVGYFVCDENHGIFAPPDKITHLPDKFEIYTDTTEDEDSFFDDLPDKGGNRGKTEEDISKKEGHLKNENEQTYLEIFGSGDNNVSDEFIHKDESHNESKYPISNGNTREMNLDFDDAPNTHFTPDMDKISLGRHSQKEIIALDERGDVDSQLHFSTADLFTEIRNDGDGKKDTGGSLDTIADKFVNNFLKDTVKQFSGIKKAKEQKIEVANQMNGDPFGENFEKQEQISSVEQKDGLPFFLPVEQEELSSPELCNRPESPVLGASGQEELAKRLAELELSRELLDELGDDQDWFDEDFGLSSRREQSGAVAAPGGLISSQSGEQQVKIPPRPELPLPLPPKLPEQPAMVVPHSATEVEKMVYAATQEIWECCGLGKEGALTLAQLPVPKPSQEYLGRDASSQGQEALCVHSYKKAVYDLTWEILQEIYADDPNTDQPQWIKPRRVKSFYHRVKTPGDITKIQEFIAAEVLKLYGLTKGQNLKTDWQKMLKFGRKKRDRVDHILVQELHEEEAQWVNYDEDELFVKMQLADSIFDALLKDTANVLTLIFDKRAKRDTFS</sequence>
<feature type="compositionally biased region" description="Basic and acidic residues" evidence="2">
    <location>
        <begin position="2044"/>
        <end position="2055"/>
    </location>
</feature>
<feature type="region of interest" description="Disordered" evidence="2">
    <location>
        <begin position="1955"/>
        <end position="2039"/>
    </location>
</feature>
<feature type="compositionally biased region" description="Basic and acidic residues" evidence="2">
    <location>
        <begin position="2022"/>
        <end position="2032"/>
    </location>
</feature>
<feature type="compositionally biased region" description="Polar residues" evidence="2">
    <location>
        <begin position="624"/>
        <end position="634"/>
    </location>
</feature>
<reference evidence="5" key="2">
    <citation type="submission" date="2025-09" db="UniProtKB">
        <authorList>
            <consortium name="Ensembl"/>
        </authorList>
    </citation>
    <scope>IDENTIFICATION</scope>
</reference>
<dbReference type="GO" id="GO:0034453">
    <property type="term" value="P:microtubule anchoring"/>
    <property type="evidence" value="ECO:0007669"/>
    <property type="project" value="InterPro"/>
</dbReference>
<dbReference type="InterPro" id="IPR000938">
    <property type="entry name" value="CAP-Gly_domain"/>
</dbReference>
<feature type="region of interest" description="Disordered" evidence="2">
    <location>
        <begin position="1753"/>
        <end position="1798"/>
    </location>
</feature>
<dbReference type="InterPro" id="IPR028750">
    <property type="entry name" value="CEP350/CC187"/>
</dbReference>
<feature type="compositionally biased region" description="Polar residues" evidence="2">
    <location>
        <begin position="591"/>
        <end position="602"/>
    </location>
</feature>
<dbReference type="OMA" id="ESKHIYC"/>
<feature type="region of interest" description="Disordered" evidence="2">
    <location>
        <begin position="479"/>
        <end position="540"/>
    </location>
</feature>
<feature type="compositionally biased region" description="Low complexity" evidence="2">
    <location>
        <begin position="487"/>
        <end position="497"/>
    </location>
</feature>
<evidence type="ECO:0000256" key="2">
    <source>
        <dbReference type="SAM" id="MobiDB-lite"/>
    </source>
</evidence>
<feature type="compositionally biased region" description="Basic and acidic residues" evidence="2">
    <location>
        <begin position="326"/>
        <end position="336"/>
    </location>
</feature>
<feature type="region of interest" description="Disordered" evidence="2">
    <location>
        <begin position="2164"/>
        <end position="2192"/>
    </location>
</feature>
<dbReference type="Proteomes" id="UP000261620">
    <property type="component" value="Unplaced"/>
</dbReference>
<evidence type="ECO:0000313" key="6">
    <source>
        <dbReference type="Proteomes" id="UP000261620"/>
    </source>
</evidence>
<feature type="region of interest" description="Disordered" evidence="2">
    <location>
        <begin position="1882"/>
        <end position="1936"/>
    </location>
</feature>
<keyword evidence="6" id="KW-1185">Reference proteome</keyword>
<feature type="chain" id="PRO_5018719215" description="CAP-Gly domain-containing protein" evidence="3">
    <location>
        <begin position="21"/>
        <end position="2684"/>
    </location>
</feature>
<feature type="region of interest" description="Disordered" evidence="2">
    <location>
        <begin position="132"/>
        <end position="153"/>
    </location>
</feature>
<dbReference type="InterPro" id="IPR036859">
    <property type="entry name" value="CAP-Gly_dom_sf"/>
</dbReference>
<dbReference type="PANTHER" id="PTHR13958:SF3">
    <property type="entry name" value="CAP-GLY DOMAIN-CONTAINING PROTEIN-RELATED"/>
    <property type="match status" value="1"/>
</dbReference>
<keyword evidence="1" id="KW-0175">Coiled coil</keyword>
<reference evidence="5" key="1">
    <citation type="submission" date="2025-08" db="UniProtKB">
        <authorList>
            <consortium name="Ensembl"/>
        </authorList>
    </citation>
    <scope>IDENTIFICATION</scope>
</reference>
<feature type="region of interest" description="Disordered" evidence="2">
    <location>
        <begin position="1450"/>
        <end position="1486"/>
    </location>
</feature>
<keyword evidence="3" id="KW-0732">Signal</keyword>
<evidence type="ECO:0000313" key="5">
    <source>
        <dbReference type="Ensembl" id="ENSMMOP00000026331.1"/>
    </source>
</evidence>
<feature type="compositionally biased region" description="Polar residues" evidence="2">
    <location>
        <begin position="1887"/>
        <end position="1910"/>
    </location>
</feature>
<feature type="compositionally biased region" description="Basic and acidic residues" evidence="2">
    <location>
        <begin position="863"/>
        <end position="873"/>
    </location>
</feature>
<feature type="domain" description="CAP-Gly" evidence="4">
    <location>
        <begin position="2100"/>
        <end position="2142"/>
    </location>
</feature>
<protein>
    <recommendedName>
        <fullName evidence="4">CAP-Gly domain-containing protein</fullName>
    </recommendedName>
</protein>
<dbReference type="Ensembl" id="ENSMMOT00000026775.1">
    <property type="protein sequence ID" value="ENSMMOP00000026331.1"/>
    <property type="gene ID" value="ENSMMOG00000019962.1"/>
</dbReference>
<feature type="compositionally biased region" description="Low complexity" evidence="2">
    <location>
        <begin position="194"/>
        <end position="206"/>
    </location>
</feature>
<dbReference type="GO" id="GO:0005813">
    <property type="term" value="C:centrosome"/>
    <property type="evidence" value="ECO:0007669"/>
    <property type="project" value="InterPro"/>
</dbReference>
<feature type="compositionally biased region" description="Basic and acidic residues" evidence="2">
    <location>
        <begin position="1961"/>
        <end position="1980"/>
    </location>
</feature>
<dbReference type="GO" id="GO:0008017">
    <property type="term" value="F:microtubule binding"/>
    <property type="evidence" value="ECO:0007669"/>
    <property type="project" value="InterPro"/>
</dbReference>
<feature type="region of interest" description="Disordered" evidence="2">
    <location>
        <begin position="191"/>
        <end position="215"/>
    </location>
</feature>
<feature type="region of interest" description="Disordered" evidence="2">
    <location>
        <begin position="2044"/>
        <end position="2063"/>
    </location>
</feature>
<evidence type="ECO:0000259" key="4">
    <source>
        <dbReference type="PROSITE" id="PS50245"/>
    </source>
</evidence>
<organism evidence="5 6">
    <name type="scientific">Mola mola</name>
    <name type="common">Ocean sunfish</name>
    <name type="synonym">Tetraodon mola</name>
    <dbReference type="NCBI Taxonomy" id="94237"/>
    <lineage>
        <taxon>Eukaryota</taxon>
        <taxon>Metazoa</taxon>
        <taxon>Chordata</taxon>
        <taxon>Craniata</taxon>
        <taxon>Vertebrata</taxon>
        <taxon>Euteleostomi</taxon>
        <taxon>Actinopterygii</taxon>
        <taxon>Neopterygii</taxon>
        <taxon>Teleostei</taxon>
        <taxon>Neoteleostei</taxon>
        <taxon>Acanthomorphata</taxon>
        <taxon>Eupercaria</taxon>
        <taxon>Tetraodontiformes</taxon>
        <taxon>Molidae</taxon>
        <taxon>Mola</taxon>
    </lineage>
</organism>
<feature type="compositionally biased region" description="Low complexity" evidence="2">
    <location>
        <begin position="1924"/>
        <end position="1936"/>
    </location>
</feature>
<feature type="coiled-coil region" evidence="1">
    <location>
        <begin position="1102"/>
        <end position="1135"/>
    </location>
</feature>
<feature type="region of interest" description="Disordered" evidence="2">
    <location>
        <begin position="1214"/>
        <end position="1239"/>
    </location>
</feature>
<feature type="coiled-coil region" evidence="1">
    <location>
        <begin position="1362"/>
        <end position="1446"/>
    </location>
</feature>
<feature type="compositionally biased region" description="Polar residues" evidence="2">
    <location>
        <begin position="1567"/>
        <end position="1576"/>
    </location>
</feature>
<feature type="region of interest" description="Disordered" evidence="2">
    <location>
        <begin position="322"/>
        <end position="359"/>
    </location>
</feature>
<feature type="compositionally biased region" description="Basic and acidic residues" evidence="2">
    <location>
        <begin position="517"/>
        <end position="540"/>
    </location>
</feature>
<name>A0A3Q3XNW1_MOLML</name>
<feature type="compositionally biased region" description="Low complexity" evidence="2">
    <location>
        <begin position="431"/>
        <end position="442"/>
    </location>
</feature>
<feature type="compositionally biased region" description="Low complexity" evidence="2">
    <location>
        <begin position="132"/>
        <end position="142"/>
    </location>
</feature>
<feature type="compositionally biased region" description="Low complexity" evidence="2">
    <location>
        <begin position="1473"/>
        <end position="1486"/>
    </location>
</feature>
<feature type="signal peptide" evidence="3">
    <location>
        <begin position="1"/>
        <end position="20"/>
    </location>
</feature>
<feature type="compositionally biased region" description="Basic residues" evidence="2">
    <location>
        <begin position="57"/>
        <end position="75"/>
    </location>
</feature>
<feature type="compositionally biased region" description="Basic and acidic residues" evidence="2">
    <location>
        <begin position="402"/>
        <end position="420"/>
    </location>
</feature>
<dbReference type="PROSITE" id="PS50245">
    <property type="entry name" value="CAP_GLY_2"/>
    <property type="match status" value="1"/>
</dbReference>
<feature type="region of interest" description="Disordered" evidence="2">
    <location>
        <begin position="587"/>
        <end position="652"/>
    </location>
</feature>
<proteinExistence type="predicted"/>
<feature type="compositionally biased region" description="Acidic residues" evidence="2">
    <location>
        <begin position="2011"/>
        <end position="2021"/>
    </location>
</feature>
<dbReference type="STRING" id="94237.ENSMMOP00000026331"/>
<feature type="compositionally biased region" description="Polar residues" evidence="2">
    <location>
        <begin position="1593"/>
        <end position="1618"/>
    </location>
</feature>
<accession>A0A3Q3XNW1</accession>
<evidence type="ECO:0000256" key="3">
    <source>
        <dbReference type="SAM" id="SignalP"/>
    </source>
</evidence>
<dbReference type="PANTHER" id="PTHR13958">
    <property type="entry name" value="CENTROSOME-ASSOCIATED PROTEIN 350"/>
    <property type="match status" value="1"/>
</dbReference>
<feature type="compositionally biased region" description="Basic and acidic residues" evidence="2">
    <location>
        <begin position="2170"/>
        <end position="2192"/>
    </location>
</feature>
<feature type="region of interest" description="Disordered" evidence="2">
    <location>
        <begin position="52"/>
        <end position="104"/>
    </location>
</feature>
<dbReference type="Gene3D" id="2.30.30.190">
    <property type="entry name" value="CAP Gly-rich-like domain"/>
    <property type="match status" value="1"/>
</dbReference>
<feature type="coiled-coil region" evidence="1">
    <location>
        <begin position="1694"/>
        <end position="1736"/>
    </location>
</feature>